<sequence length="38" mass="4301">LIRHSCISSHYNLHMFFCGISVISDNIIAIQATVRNIL</sequence>
<protein>
    <submittedName>
        <fullName evidence="1">Uncharacterized protein</fullName>
    </submittedName>
</protein>
<keyword evidence="2" id="KW-1185">Reference proteome</keyword>
<organism evidence="1 2">
    <name type="scientific">Dichanthelium oligosanthes</name>
    <dbReference type="NCBI Taxonomy" id="888268"/>
    <lineage>
        <taxon>Eukaryota</taxon>
        <taxon>Viridiplantae</taxon>
        <taxon>Streptophyta</taxon>
        <taxon>Embryophyta</taxon>
        <taxon>Tracheophyta</taxon>
        <taxon>Spermatophyta</taxon>
        <taxon>Magnoliopsida</taxon>
        <taxon>Liliopsida</taxon>
        <taxon>Poales</taxon>
        <taxon>Poaceae</taxon>
        <taxon>PACMAD clade</taxon>
        <taxon>Panicoideae</taxon>
        <taxon>Panicodae</taxon>
        <taxon>Paniceae</taxon>
        <taxon>Dichantheliinae</taxon>
        <taxon>Dichanthelium</taxon>
    </lineage>
</organism>
<evidence type="ECO:0000313" key="1">
    <source>
        <dbReference type="EMBL" id="OEL23869.1"/>
    </source>
</evidence>
<reference evidence="1 2" key="1">
    <citation type="submission" date="2016-09" db="EMBL/GenBank/DDBJ databases">
        <title>The draft genome of Dichanthelium oligosanthes: A C3 panicoid grass species.</title>
        <authorList>
            <person name="Studer A.J."/>
            <person name="Schnable J.C."/>
            <person name="Brutnell T.P."/>
        </authorList>
    </citation>
    <scope>NUCLEOTIDE SEQUENCE [LARGE SCALE GENOMIC DNA]</scope>
    <source>
        <strain evidence="2">cv. Kellogg 1175</strain>
        <tissue evidence="1">Leaf</tissue>
    </source>
</reference>
<accession>A0A1E5VFG2</accession>
<evidence type="ECO:0000313" key="2">
    <source>
        <dbReference type="Proteomes" id="UP000095767"/>
    </source>
</evidence>
<dbReference type="EMBL" id="LWDX02041393">
    <property type="protein sequence ID" value="OEL23869.1"/>
    <property type="molecule type" value="Genomic_DNA"/>
</dbReference>
<dbReference type="Proteomes" id="UP000095767">
    <property type="component" value="Unassembled WGS sequence"/>
</dbReference>
<name>A0A1E5VFG2_9POAL</name>
<dbReference type="AlphaFoldDB" id="A0A1E5VFG2"/>
<comment type="caution">
    <text evidence="1">The sequence shown here is derived from an EMBL/GenBank/DDBJ whole genome shotgun (WGS) entry which is preliminary data.</text>
</comment>
<feature type="non-terminal residue" evidence="1">
    <location>
        <position position="1"/>
    </location>
</feature>
<gene>
    <name evidence="1" type="ORF">BAE44_0015112</name>
</gene>
<proteinExistence type="predicted"/>